<dbReference type="AlphaFoldDB" id="A0A2Z3I1C9"/>
<evidence type="ECO:0000259" key="1">
    <source>
        <dbReference type="Pfam" id="PF12680"/>
    </source>
</evidence>
<evidence type="ECO:0000313" key="3">
    <source>
        <dbReference type="Proteomes" id="UP000247763"/>
    </source>
</evidence>
<protein>
    <submittedName>
        <fullName evidence="2">NTF2 enzyme family protein</fullName>
    </submittedName>
</protein>
<accession>A0A2Z3I1C9</accession>
<evidence type="ECO:0000313" key="2">
    <source>
        <dbReference type="EMBL" id="AWM78769.1"/>
    </source>
</evidence>
<dbReference type="InterPro" id="IPR032710">
    <property type="entry name" value="NTF2-like_dom_sf"/>
</dbReference>
<dbReference type="KEGG" id="phb:HYN04_07105"/>
<gene>
    <name evidence="2" type="ORF">HYN04_07105</name>
</gene>
<dbReference type="InterPro" id="IPR008317">
    <property type="entry name" value="UCP030561"/>
</dbReference>
<dbReference type="SUPFAM" id="SSF54427">
    <property type="entry name" value="NTF2-like"/>
    <property type="match status" value="1"/>
</dbReference>
<dbReference type="PIRSF" id="PIRSF030561">
    <property type="entry name" value="UCP030561"/>
    <property type="match status" value="1"/>
</dbReference>
<sequence length="110" mass="12320">MTPFDVVEAQFTAYNAQDLDAHCAAFADDVVVADFNGAVTISGIDAYREKYRQVFADFPQNRAELLNRMVVGHHVIDHERVFRAPGADPFEVAAIYTVSDARIVRVDFIK</sequence>
<dbReference type="OrthoDB" id="9799296at2"/>
<reference evidence="3" key="1">
    <citation type="submission" date="2018-05" db="EMBL/GenBank/DDBJ databases">
        <title>Genome sequencing of Phenylobacterium sp. HYN0004.</title>
        <authorList>
            <person name="Yi H."/>
            <person name="Baek C."/>
        </authorList>
    </citation>
    <scope>NUCLEOTIDE SEQUENCE [LARGE SCALE GENOMIC DNA]</scope>
    <source>
        <strain evidence="3">HYN0004</strain>
    </source>
</reference>
<dbReference type="EMBL" id="CP029479">
    <property type="protein sequence ID" value="AWM78769.1"/>
    <property type="molecule type" value="Genomic_DNA"/>
</dbReference>
<dbReference type="InterPro" id="IPR037401">
    <property type="entry name" value="SnoaL-like"/>
</dbReference>
<proteinExistence type="predicted"/>
<dbReference type="Pfam" id="PF12680">
    <property type="entry name" value="SnoaL_2"/>
    <property type="match status" value="1"/>
</dbReference>
<organism evidence="2 3">
    <name type="scientific">Phenylobacterium parvum</name>
    <dbReference type="NCBI Taxonomy" id="2201350"/>
    <lineage>
        <taxon>Bacteria</taxon>
        <taxon>Pseudomonadati</taxon>
        <taxon>Pseudomonadota</taxon>
        <taxon>Alphaproteobacteria</taxon>
        <taxon>Caulobacterales</taxon>
        <taxon>Caulobacteraceae</taxon>
        <taxon>Phenylobacterium</taxon>
    </lineage>
</organism>
<dbReference type="Gene3D" id="3.10.450.50">
    <property type="match status" value="1"/>
</dbReference>
<name>A0A2Z3I1C9_9CAUL</name>
<dbReference type="Proteomes" id="UP000247763">
    <property type="component" value="Chromosome"/>
</dbReference>
<feature type="domain" description="SnoaL-like" evidence="1">
    <location>
        <begin position="7"/>
        <end position="106"/>
    </location>
</feature>
<keyword evidence="3" id="KW-1185">Reference proteome</keyword>